<dbReference type="GO" id="GO:0016020">
    <property type="term" value="C:membrane"/>
    <property type="evidence" value="ECO:0007669"/>
    <property type="project" value="UniProtKB-SubCell"/>
</dbReference>
<dbReference type="STRING" id="42673.A0A2K0W193"/>
<evidence type="ECO:0000313" key="7">
    <source>
        <dbReference type="Proteomes" id="UP000236664"/>
    </source>
</evidence>
<keyword evidence="3 5" id="KW-1133">Transmembrane helix</keyword>
<dbReference type="OrthoDB" id="5384040at2759"/>
<feature type="transmembrane region" description="Helical" evidence="5">
    <location>
        <begin position="161"/>
        <end position="184"/>
    </location>
</feature>
<evidence type="ECO:0000256" key="2">
    <source>
        <dbReference type="ARBA" id="ARBA00022692"/>
    </source>
</evidence>
<feature type="transmembrane region" description="Helical" evidence="5">
    <location>
        <begin position="20"/>
        <end position="39"/>
    </location>
</feature>
<dbReference type="InterPro" id="IPR007568">
    <property type="entry name" value="RTA1"/>
</dbReference>
<evidence type="ECO:0000256" key="5">
    <source>
        <dbReference type="SAM" id="Phobius"/>
    </source>
</evidence>
<feature type="transmembrane region" description="Helical" evidence="5">
    <location>
        <begin position="48"/>
        <end position="66"/>
    </location>
</feature>
<keyword evidence="7" id="KW-1185">Reference proteome</keyword>
<protein>
    <recommendedName>
        <fullName evidence="8">RTA1 domain protein</fullName>
    </recommendedName>
</protein>
<keyword evidence="4 5" id="KW-0472">Membrane</keyword>
<feature type="transmembrane region" description="Helical" evidence="5">
    <location>
        <begin position="78"/>
        <end position="101"/>
    </location>
</feature>
<feature type="transmembrane region" description="Helical" evidence="5">
    <location>
        <begin position="205"/>
        <end position="226"/>
    </location>
</feature>
<evidence type="ECO:0000313" key="6">
    <source>
        <dbReference type="EMBL" id="PNP76045.1"/>
    </source>
</evidence>
<keyword evidence="2 5" id="KW-0812">Transmembrane</keyword>
<proteinExistence type="predicted"/>
<comment type="caution">
    <text evidence="6">The sequence shown here is derived from an EMBL/GenBank/DDBJ whole genome shotgun (WGS) entry which is preliminary data.</text>
</comment>
<evidence type="ECO:0008006" key="8">
    <source>
        <dbReference type="Google" id="ProtNLM"/>
    </source>
</evidence>
<feature type="transmembrane region" description="Helical" evidence="5">
    <location>
        <begin position="122"/>
        <end position="141"/>
    </location>
</feature>
<evidence type="ECO:0000256" key="1">
    <source>
        <dbReference type="ARBA" id="ARBA00004141"/>
    </source>
</evidence>
<evidence type="ECO:0000256" key="4">
    <source>
        <dbReference type="ARBA" id="ARBA00023136"/>
    </source>
</evidence>
<evidence type="ECO:0000256" key="3">
    <source>
        <dbReference type="ARBA" id="ARBA00022989"/>
    </source>
</evidence>
<dbReference type="Proteomes" id="UP000236664">
    <property type="component" value="Unassembled WGS sequence"/>
</dbReference>
<feature type="transmembrane region" description="Helical" evidence="5">
    <location>
        <begin position="241"/>
        <end position="261"/>
    </location>
</feature>
<accession>A0A2K0W193</accession>
<dbReference type="Pfam" id="PF04479">
    <property type="entry name" value="RTA1"/>
    <property type="match status" value="1"/>
</dbReference>
<reference evidence="6 7" key="1">
    <citation type="submission" date="2017-06" db="EMBL/GenBank/DDBJ databases">
        <title>Genome of Fusarium nygamai isolate CS10214.</title>
        <authorList>
            <person name="Gardiner D.M."/>
            <person name="Obanor F."/>
            <person name="Kazan K."/>
        </authorList>
    </citation>
    <scope>NUCLEOTIDE SEQUENCE [LARGE SCALE GENOMIC DNA]</scope>
    <source>
        <strain evidence="6 7">CS10214</strain>
    </source>
</reference>
<dbReference type="AlphaFoldDB" id="A0A2K0W193"/>
<gene>
    <name evidence="6" type="ORF">FNYG_10603</name>
</gene>
<name>A0A2K0W193_GIBNY</name>
<comment type="subcellular location">
    <subcellularLocation>
        <location evidence="1">Membrane</location>
        <topology evidence="1">Multi-pass membrane protein</topology>
    </subcellularLocation>
</comment>
<dbReference type="EMBL" id="MTQA01000163">
    <property type="protein sequence ID" value="PNP76045.1"/>
    <property type="molecule type" value="Genomic_DNA"/>
</dbReference>
<dbReference type="PANTHER" id="PTHR31465:SF15">
    <property type="entry name" value="LIPID TRANSPORTER ATNI-RELATED"/>
    <property type="match status" value="1"/>
</dbReference>
<dbReference type="PANTHER" id="PTHR31465">
    <property type="entry name" value="PROTEIN RTA1-RELATED"/>
    <property type="match status" value="1"/>
</dbReference>
<organism evidence="6 7">
    <name type="scientific">Gibberella nygamai</name>
    <name type="common">Bean root rot disease fungus</name>
    <name type="synonym">Fusarium nygamai</name>
    <dbReference type="NCBI Taxonomy" id="42673"/>
    <lineage>
        <taxon>Eukaryota</taxon>
        <taxon>Fungi</taxon>
        <taxon>Dikarya</taxon>
        <taxon>Ascomycota</taxon>
        <taxon>Pezizomycotina</taxon>
        <taxon>Sordariomycetes</taxon>
        <taxon>Hypocreomycetidae</taxon>
        <taxon>Hypocreales</taxon>
        <taxon>Nectriaceae</taxon>
        <taxon>Fusarium</taxon>
        <taxon>Fusarium fujikuroi species complex</taxon>
    </lineage>
</organism>
<sequence length="293" mass="33510">MSTCHALQVPNTQWNFCPSAAASILFLALFTITTIAHLIQAIHYRSTYCWVIIMSAFWQVFTYIFRTVSIYNPASFDYYASWFVVILVAPLWTNAFAYMVFGRMVWCYTPDGKLYGVKAWQFGFIFVVLDIIAFIVQVYGAAQAATGKNKTLEEKLDALHIYMGGVGLQLLFILIFAVFGFHLFRRLRSSNSVLDSLTQKGSVMMLFYAMFIALALIVLRIIFRLIEYSQGLDSNIPRHEAYQYALDSLPMLIALVAFNVVHPARVMDNKEASMPKFWRRNKTHTEMQLGEAS</sequence>